<dbReference type="EMBL" id="AMZN01000082">
    <property type="protein sequence ID" value="ELR69167.1"/>
    <property type="molecule type" value="Genomic_DNA"/>
</dbReference>
<protein>
    <recommendedName>
        <fullName evidence="3">Phage major capsid protein</fullName>
    </recommendedName>
</protein>
<keyword evidence="2" id="KW-1185">Reference proteome</keyword>
<sequence length="232" mass="25515">MNEFSTEATLISNAETVELSYDKMESVFGDHRGVLSEEVARDVLAQWCPSQDANILRSSGADTAVYLDDQTGTRKKYTPADLAAAKTRLNKTTKREGGPRVAIMTEEAYNQIKSDADVIDKNKMDSIGAVWKDGDLIKLHGFDIVRTDVVPRFDNTATPVIKSSDADNAATDNDAILCYDERYVHRSVGSIEFFETKRDALLQGDAYSALVRAGGRKERNDEVGTVLIVQAA</sequence>
<dbReference type="STRING" id="1237149.C900_05363"/>
<comment type="caution">
    <text evidence="1">The sequence shown here is derived from an EMBL/GenBank/DDBJ whole genome shotgun (WGS) entry which is preliminary data.</text>
</comment>
<dbReference type="PATRIC" id="fig|1237149.3.peg.4744"/>
<evidence type="ECO:0000313" key="1">
    <source>
        <dbReference type="EMBL" id="ELR69167.1"/>
    </source>
</evidence>
<dbReference type="AlphaFoldDB" id="L8JP55"/>
<evidence type="ECO:0008006" key="3">
    <source>
        <dbReference type="Google" id="ProtNLM"/>
    </source>
</evidence>
<evidence type="ECO:0000313" key="2">
    <source>
        <dbReference type="Proteomes" id="UP000011135"/>
    </source>
</evidence>
<reference evidence="1 2" key="1">
    <citation type="submission" date="2012-12" db="EMBL/GenBank/DDBJ databases">
        <title>Genome assembly of Fulvivirga imtechensis AK7.</title>
        <authorList>
            <person name="Nupur N."/>
            <person name="Khatri I."/>
            <person name="Kumar R."/>
            <person name="Subramanian S."/>
            <person name="Pinnaka A."/>
        </authorList>
    </citation>
    <scope>NUCLEOTIDE SEQUENCE [LARGE SCALE GENOMIC DNA]</scope>
    <source>
        <strain evidence="1 2">AK7</strain>
    </source>
</reference>
<proteinExistence type="predicted"/>
<dbReference type="eggNOG" id="ENOG502ZB3Z">
    <property type="taxonomic scope" value="Bacteria"/>
</dbReference>
<gene>
    <name evidence="1" type="ORF">C900_05363</name>
</gene>
<name>L8JP55_9BACT</name>
<dbReference type="Proteomes" id="UP000011135">
    <property type="component" value="Unassembled WGS sequence"/>
</dbReference>
<organism evidence="1 2">
    <name type="scientific">Fulvivirga imtechensis AK7</name>
    <dbReference type="NCBI Taxonomy" id="1237149"/>
    <lineage>
        <taxon>Bacteria</taxon>
        <taxon>Pseudomonadati</taxon>
        <taxon>Bacteroidota</taxon>
        <taxon>Cytophagia</taxon>
        <taxon>Cytophagales</taxon>
        <taxon>Fulvivirgaceae</taxon>
        <taxon>Fulvivirga</taxon>
    </lineage>
</organism>
<accession>L8JP55</accession>